<protein>
    <submittedName>
        <fullName evidence="1">Uncharacterized protein</fullName>
    </submittedName>
</protein>
<evidence type="ECO:0000313" key="1">
    <source>
        <dbReference type="EMBL" id="GEP12005.1"/>
    </source>
</evidence>
<evidence type="ECO:0000313" key="2">
    <source>
        <dbReference type="Proteomes" id="UP000321750"/>
    </source>
</evidence>
<dbReference type="EMBL" id="BJZV01000027">
    <property type="protein sequence ID" value="GEP12005.1"/>
    <property type="molecule type" value="Genomic_DNA"/>
</dbReference>
<dbReference type="RefSeq" id="WP_170246065.1">
    <property type="nucleotide sequence ID" value="NZ_BJZV01000027.1"/>
</dbReference>
<reference evidence="1 2" key="1">
    <citation type="submission" date="2019-07" db="EMBL/GenBank/DDBJ databases">
        <title>Whole genome shotgun sequence of Methylobacterium gnaphalii NBRC 107716.</title>
        <authorList>
            <person name="Hosoyama A."/>
            <person name="Uohara A."/>
            <person name="Ohji S."/>
            <person name="Ichikawa N."/>
        </authorList>
    </citation>
    <scope>NUCLEOTIDE SEQUENCE [LARGE SCALE GENOMIC DNA]</scope>
    <source>
        <strain evidence="1 2">NBRC 107716</strain>
    </source>
</reference>
<comment type="caution">
    <text evidence="1">The sequence shown here is derived from an EMBL/GenBank/DDBJ whole genome shotgun (WGS) entry which is preliminary data.</text>
</comment>
<gene>
    <name evidence="1" type="ORF">MGN01_38500</name>
</gene>
<accession>A0A512JPW6</accession>
<sequence length="152" mass="16967">MAEIDPIVEPLLTGLLNSPMADYGRAATVRLEENEGFRDERFDLRAGRRAAQRQRRRMRAERQIMAIDAVVQNALIRELALTDRLQGLAERLKIRSIGVLPAGTGEATAEAVSSPGPVDELLNPARATAIKTFLEVWADAVRETRQRLEHEL</sequence>
<proteinExistence type="predicted"/>
<name>A0A512JPW6_9HYPH</name>
<keyword evidence="2" id="KW-1185">Reference proteome</keyword>
<dbReference type="AlphaFoldDB" id="A0A512JPW6"/>
<organism evidence="1 2">
    <name type="scientific">Methylobacterium gnaphalii</name>
    <dbReference type="NCBI Taxonomy" id="1010610"/>
    <lineage>
        <taxon>Bacteria</taxon>
        <taxon>Pseudomonadati</taxon>
        <taxon>Pseudomonadota</taxon>
        <taxon>Alphaproteobacteria</taxon>
        <taxon>Hyphomicrobiales</taxon>
        <taxon>Methylobacteriaceae</taxon>
        <taxon>Methylobacterium</taxon>
    </lineage>
</organism>
<dbReference type="Proteomes" id="UP000321750">
    <property type="component" value="Unassembled WGS sequence"/>
</dbReference>